<dbReference type="PROSITE" id="PS50106">
    <property type="entry name" value="PDZ"/>
    <property type="match status" value="1"/>
</dbReference>
<feature type="domain" description="PDZ" evidence="4">
    <location>
        <begin position="339"/>
        <end position="393"/>
    </location>
</feature>
<evidence type="ECO:0000256" key="2">
    <source>
        <dbReference type="ARBA" id="ARBA00022801"/>
    </source>
</evidence>
<dbReference type="InterPro" id="IPR001940">
    <property type="entry name" value="Peptidase_S1C"/>
</dbReference>
<dbReference type="Proteomes" id="UP000437736">
    <property type="component" value="Unassembled WGS sequence"/>
</dbReference>
<comment type="caution">
    <text evidence="5">The sequence shown here is derived from an EMBL/GenBank/DDBJ whole genome shotgun (WGS) entry which is preliminary data.</text>
</comment>
<organism evidence="5 6">
    <name type="scientific">Acidiferrimicrobium australe</name>
    <dbReference type="NCBI Taxonomy" id="2664430"/>
    <lineage>
        <taxon>Bacteria</taxon>
        <taxon>Bacillati</taxon>
        <taxon>Actinomycetota</taxon>
        <taxon>Acidimicrobiia</taxon>
        <taxon>Acidimicrobiales</taxon>
        <taxon>Acidimicrobiaceae</taxon>
        <taxon>Acidiferrimicrobium</taxon>
    </lineage>
</organism>
<dbReference type="InterPro" id="IPR051201">
    <property type="entry name" value="Chloro_Bact_Ser_Proteases"/>
</dbReference>
<dbReference type="Pfam" id="PF13365">
    <property type="entry name" value="Trypsin_2"/>
    <property type="match status" value="1"/>
</dbReference>
<feature type="non-terminal residue" evidence="5">
    <location>
        <position position="1"/>
    </location>
</feature>
<evidence type="ECO:0000313" key="5">
    <source>
        <dbReference type="EMBL" id="MST32495.1"/>
    </source>
</evidence>
<evidence type="ECO:0000313" key="6">
    <source>
        <dbReference type="Proteomes" id="UP000437736"/>
    </source>
</evidence>
<name>A0ABW9QSH8_9ACTN</name>
<feature type="compositionally biased region" description="Low complexity" evidence="3">
    <location>
        <begin position="23"/>
        <end position="33"/>
    </location>
</feature>
<accession>A0ABW9QSH8</accession>
<evidence type="ECO:0000256" key="3">
    <source>
        <dbReference type="SAM" id="MobiDB-lite"/>
    </source>
</evidence>
<dbReference type="InterPro" id="IPR009003">
    <property type="entry name" value="Peptidase_S1_PA"/>
</dbReference>
<sequence length="434" mass="41582">ALLAAGALIVGGAGVGIGAGLDSTSQPSATAPSGSGGTGSSGGSFGSGPSGGSFGSGSSGSSGSGGFGVPGASGTSGRSVTTSAGSPSNVTAIAKKVDPGLVDINTQLAYQSEQAAGTGMVLTSNGEVLTNNHVIEGETALSVTDLGNGRTYRAKVVGYDRTDDVAILQLQHASGLSTVKIGNSSPLRTGEPVVGIGNAGGAGGAPSVAGGSITALNQSIKASDQGSGTTETLHGLIQTNADIRPGDSGGPLVTADGRVVGIDTAALSNGSFTFQTPSTSANQGYSIPINKAMRIAHQIEAGRSSSQIHIGPTPFLGVEVTTPTQLYSAGASSGLGGFGGFGLGASGTSGTPTTPPTTSGAAIANVLPGTSAATAGLSSGDIITSIDGKSVTSPAGLTKQILQLRTGQSVSLGYVTSSGAQHSTTIALKAGPPQ</sequence>
<dbReference type="InterPro" id="IPR036034">
    <property type="entry name" value="PDZ_sf"/>
</dbReference>
<proteinExistence type="predicted"/>
<feature type="region of interest" description="Disordered" evidence="3">
    <location>
        <begin position="23"/>
        <end position="87"/>
    </location>
</feature>
<dbReference type="PROSITE" id="PS00135">
    <property type="entry name" value="TRYPSIN_SER"/>
    <property type="match status" value="1"/>
</dbReference>
<keyword evidence="6" id="KW-1185">Reference proteome</keyword>
<protein>
    <submittedName>
        <fullName evidence="5">Trypsin-like serine protease</fullName>
    </submittedName>
</protein>
<dbReference type="Gene3D" id="2.30.42.10">
    <property type="match status" value="1"/>
</dbReference>
<dbReference type="SMART" id="SM00228">
    <property type="entry name" value="PDZ"/>
    <property type="match status" value="1"/>
</dbReference>
<dbReference type="SUPFAM" id="SSF50494">
    <property type="entry name" value="Trypsin-like serine proteases"/>
    <property type="match status" value="1"/>
</dbReference>
<feature type="compositionally biased region" description="Polar residues" evidence="3">
    <location>
        <begin position="78"/>
        <end position="87"/>
    </location>
</feature>
<dbReference type="Gene3D" id="2.40.10.120">
    <property type="match status" value="1"/>
</dbReference>
<feature type="compositionally biased region" description="Gly residues" evidence="3">
    <location>
        <begin position="34"/>
        <end position="71"/>
    </location>
</feature>
<dbReference type="InterPro" id="IPR033116">
    <property type="entry name" value="TRYPSIN_SER"/>
</dbReference>
<evidence type="ECO:0000256" key="1">
    <source>
        <dbReference type="ARBA" id="ARBA00022670"/>
    </source>
</evidence>
<gene>
    <name evidence="5" type="ORF">GHK86_07140</name>
</gene>
<dbReference type="InterPro" id="IPR001478">
    <property type="entry name" value="PDZ"/>
</dbReference>
<dbReference type="PRINTS" id="PR00834">
    <property type="entry name" value="PROTEASES2C"/>
</dbReference>
<dbReference type="PANTHER" id="PTHR43343:SF3">
    <property type="entry name" value="PROTEASE DO-LIKE 8, CHLOROPLASTIC"/>
    <property type="match status" value="1"/>
</dbReference>
<evidence type="ECO:0000259" key="4">
    <source>
        <dbReference type="PROSITE" id="PS50106"/>
    </source>
</evidence>
<dbReference type="SUPFAM" id="SSF50156">
    <property type="entry name" value="PDZ domain-like"/>
    <property type="match status" value="1"/>
</dbReference>
<keyword evidence="1" id="KW-0645">Protease</keyword>
<dbReference type="PANTHER" id="PTHR43343">
    <property type="entry name" value="PEPTIDASE S12"/>
    <property type="match status" value="1"/>
</dbReference>
<dbReference type="Pfam" id="PF13180">
    <property type="entry name" value="PDZ_2"/>
    <property type="match status" value="1"/>
</dbReference>
<reference evidence="5 6" key="1">
    <citation type="submission" date="2019-11" db="EMBL/GenBank/DDBJ databases">
        <title>Acidiferrimicrobium australis gen. nov., sp. nov., an acidophilic and obligately heterotrophic, member of the Actinobacteria that catalyses dissimilatory oxido- reduction of iron isolated from metal-rich acidic water in Chile.</title>
        <authorList>
            <person name="Gonzalez D."/>
            <person name="Huber K."/>
            <person name="Hedrich S."/>
            <person name="Rojas-Villalobos C."/>
            <person name="Quatrini R."/>
            <person name="Dinamarca M.A."/>
            <person name="Schwarz A."/>
            <person name="Canales C."/>
            <person name="Nancucheo I."/>
        </authorList>
    </citation>
    <scope>NUCLEOTIDE SEQUENCE [LARGE SCALE GENOMIC DNA]</scope>
    <source>
        <strain evidence="5 6">USS-CCA1</strain>
    </source>
</reference>
<dbReference type="EMBL" id="WJHE01000312">
    <property type="protein sequence ID" value="MST32495.1"/>
    <property type="molecule type" value="Genomic_DNA"/>
</dbReference>
<keyword evidence="2" id="KW-0378">Hydrolase</keyword>